<dbReference type="AlphaFoldDB" id="A0A850HI83"/>
<comment type="caution">
    <text evidence="1">The sequence shown here is derived from an EMBL/GenBank/DDBJ whole genome shotgun (WGS) entry which is preliminary data.</text>
</comment>
<sequence length="125" mass="14515">MRWLRRKAATHLRRDRKRVDHAISGEEYRKAIHAAVCDHGTHDYYTGEKLDWSLISTYDNAKSKAGRSEYKAQFALLPTVDHVSGEDGRYDFVICAWRTNDAKNDLSYEQFVALCRRVIEHADQA</sequence>
<gene>
    <name evidence="1" type="ORF">HUO12_09505</name>
</gene>
<reference evidence="1 2" key="1">
    <citation type="submission" date="2020-06" db="EMBL/GenBank/DDBJ databases">
        <title>Altererythrobacter lutimaris sp. nov., a marine bacterium isolated from a tidal flat.</title>
        <authorList>
            <person name="Kim D."/>
            <person name="Yoo Y."/>
            <person name="Kim J.-J."/>
        </authorList>
    </citation>
    <scope>NUCLEOTIDE SEQUENCE [LARGE SCALE GENOMIC DNA]</scope>
    <source>
        <strain evidence="1 2">JGD-16</strain>
    </source>
</reference>
<evidence type="ECO:0000313" key="1">
    <source>
        <dbReference type="EMBL" id="NVE95132.1"/>
    </source>
</evidence>
<dbReference type="EMBL" id="JABWTA010000001">
    <property type="protein sequence ID" value="NVE95132.1"/>
    <property type="molecule type" value="Genomic_DNA"/>
</dbReference>
<accession>A0A850HI83</accession>
<proteinExistence type="predicted"/>
<evidence type="ECO:0000313" key="2">
    <source>
        <dbReference type="Proteomes" id="UP000546031"/>
    </source>
</evidence>
<organism evidence="1 2">
    <name type="scientific">Altererythrobacter lutimaris</name>
    <dbReference type="NCBI Taxonomy" id="2743979"/>
    <lineage>
        <taxon>Bacteria</taxon>
        <taxon>Pseudomonadati</taxon>
        <taxon>Pseudomonadota</taxon>
        <taxon>Alphaproteobacteria</taxon>
        <taxon>Sphingomonadales</taxon>
        <taxon>Erythrobacteraceae</taxon>
        <taxon>Altererythrobacter</taxon>
    </lineage>
</organism>
<protein>
    <submittedName>
        <fullName evidence="1">Uncharacterized protein</fullName>
    </submittedName>
</protein>
<name>A0A850HI83_9SPHN</name>
<keyword evidence="2" id="KW-1185">Reference proteome</keyword>
<dbReference type="Proteomes" id="UP000546031">
    <property type="component" value="Unassembled WGS sequence"/>
</dbReference>